<sequence length="547" mass="57702">MAAKEVKFGREARERLLRGVDILANAVKVTLGPKGRNVVIDKSFGAPRITKDGVSVAKEIELEDKFENMGAQMLREVASKTNDIAGDGTTTATVLGQAIVQEGVKAVAAGMNPMDLKRGIDAAVDEVVANLFKKAKKIQTSAEIAQVGTISANGAAEIGKMIADAMEKVGNEGVITVEEAKTAETELEVVEGMQFDRGYLSPYFVTNAEKMVADLDDPYILIHEKKLSNLQSLLPVLEAVVQSGKPLLIIAEDVEGEALATLVVNKLRGGLKIAAVKAPGFGDRRKAMLEDIAILTSGQVISEDVGIKLENVTLDMLGRAKKVNISKENTTIIDGAGQKAEINARVNQIKAQIEETTSDYDREKLQERLAKLAGGVAVIRVGGATEVEVKEKKDRVDDALNATRAAVEEGIVAGGGTALLRAANALTVKGKNPDQEAGINIVRRALQAPARQIATNAGEEAAIIVGKVLENNADTYGYNTATGEFGDLIALGIVDPVKVVRSALQNAASIASLLITTEAMVAEMPKKDTPMPPMPGGGMGGMGGMDF</sequence>
<evidence type="ECO:0000256" key="9">
    <source>
        <dbReference type="RuleBase" id="RU000419"/>
    </source>
</evidence>
<dbReference type="Gene3D" id="3.30.260.10">
    <property type="entry name" value="TCP-1-like chaperonin intermediate domain"/>
    <property type="match status" value="1"/>
</dbReference>
<dbReference type="InterPro" id="IPR001844">
    <property type="entry name" value="Cpn60/GroEL"/>
</dbReference>
<feature type="binding site" evidence="7">
    <location>
        <position position="495"/>
    </location>
    <ligand>
        <name>ATP</name>
        <dbReference type="ChEBI" id="CHEBI:30616"/>
    </ligand>
</feature>
<evidence type="ECO:0000256" key="10">
    <source>
        <dbReference type="SAM" id="Coils"/>
    </source>
</evidence>
<dbReference type="EMBL" id="AGWD01000016">
    <property type="protein sequence ID" value="ENN94564.1"/>
    <property type="molecule type" value="Genomic_DNA"/>
</dbReference>
<dbReference type="HOGENOM" id="CLU_016503_3_0_5"/>
<evidence type="ECO:0000256" key="3">
    <source>
        <dbReference type="ARBA" id="ARBA00022741"/>
    </source>
</evidence>
<dbReference type="CDD" id="cd03344">
    <property type="entry name" value="GroEL"/>
    <property type="match status" value="1"/>
</dbReference>
<dbReference type="GO" id="GO:0005524">
    <property type="term" value="F:ATP binding"/>
    <property type="evidence" value="ECO:0007669"/>
    <property type="project" value="UniProtKB-UniRule"/>
</dbReference>
<dbReference type="NCBIfam" id="NF000592">
    <property type="entry name" value="PRK00013.1"/>
    <property type="match status" value="1"/>
</dbReference>
<feature type="coiled-coil region" evidence="10">
    <location>
        <begin position="339"/>
        <end position="366"/>
    </location>
</feature>
<dbReference type="SUPFAM" id="SSF48592">
    <property type="entry name" value="GroEL equatorial domain-like"/>
    <property type="match status" value="1"/>
</dbReference>
<name>N6UQH2_BARVB</name>
<evidence type="ECO:0000256" key="6">
    <source>
        <dbReference type="ARBA" id="ARBA00023235"/>
    </source>
</evidence>
<dbReference type="InterPro" id="IPR027409">
    <property type="entry name" value="GroEL-like_apical_dom_sf"/>
</dbReference>
<evidence type="ECO:0000313" key="12">
    <source>
        <dbReference type="Proteomes" id="UP000014011"/>
    </source>
</evidence>
<dbReference type="GO" id="GO:0042026">
    <property type="term" value="P:protein refolding"/>
    <property type="evidence" value="ECO:0007669"/>
    <property type="project" value="UniProtKB-UniRule"/>
</dbReference>
<dbReference type="SUPFAM" id="SSF54849">
    <property type="entry name" value="GroEL-intermediate domain like"/>
    <property type="match status" value="1"/>
</dbReference>
<keyword evidence="3 7" id="KW-0547">Nucleotide-binding</keyword>
<dbReference type="PROSITE" id="PS00296">
    <property type="entry name" value="CHAPERONINS_CPN60"/>
    <property type="match status" value="1"/>
</dbReference>
<accession>N6UQH2</accession>
<dbReference type="GO" id="GO:0140662">
    <property type="term" value="F:ATP-dependent protein folding chaperone"/>
    <property type="evidence" value="ECO:0007669"/>
    <property type="project" value="InterPro"/>
</dbReference>
<dbReference type="PRINTS" id="PR00298">
    <property type="entry name" value="CHAPERONIN60"/>
</dbReference>
<evidence type="ECO:0000256" key="7">
    <source>
        <dbReference type="HAMAP-Rule" id="MF_00600"/>
    </source>
</evidence>
<dbReference type="PANTHER" id="PTHR45633">
    <property type="entry name" value="60 KDA HEAT SHOCK PROTEIN, MITOCHONDRIAL"/>
    <property type="match status" value="1"/>
</dbReference>
<feature type="binding site" evidence="7">
    <location>
        <begin position="30"/>
        <end position="33"/>
    </location>
    <ligand>
        <name>ATP</name>
        <dbReference type="ChEBI" id="CHEBI:30616"/>
    </ligand>
</feature>
<dbReference type="InterPro" id="IPR018370">
    <property type="entry name" value="Chaperonin_Cpn60_CS"/>
</dbReference>
<comment type="caution">
    <text evidence="11">The sequence shown here is derived from an EMBL/GenBank/DDBJ whole genome shotgun (WGS) entry which is preliminary data.</text>
</comment>
<dbReference type="InterPro" id="IPR027413">
    <property type="entry name" value="GROEL-like_equatorial_sf"/>
</dbReference>
<feature type="binding site" evidence="7">
    <location>
        <position position="415"/>
    </location>
    <ligand>
        <name>ATP</name>
        <dbReference type="ChEBI" id="CHEBI:30616"/>
    </ligand>
</feature>
<dbReference type="NCBIfam" id="NF009487">
    <property type="entry name" value="PRK12849.1"/>
    <property type="match status" value="1"/>
</dbReference>
<comment type="subunit">
    <text evidence="7 9">Forms a cylinder of 14 subunits composed of two heptameric rings stacked back-to-back. Interacts with the co-chaperonin GroES.</text>
</comment>
<dbReference type="InterPro" id="IPR002423">
    <property type="entry name" value="Cpn60/GroEL/TCP-1"/>
</dbReference>
<keyword evidence="10" id="KW-0175">Coiled coil</keyword>
<feature type="binding site" evidence="7">
    <location>
        <position position="51"/>
    </location>
    <ligand>
        <name>ATP</name>
        <dbReference type="ChEBI" id="CHEBI:30616"/>
    </ligand>
</feature>
<dbReference type="PATRIC" id="fig|1094502.3.peg.1616"/>
<dbReference type="NCBIfam" id="NF009488">
    <property type="entry name" value="PRK12850.1"/>
    <property type="match status" value="1"/>
</dbReference>
<dbReference type="FunFam" id="3.50.7.10:FF:000001">
    <property type="entry name" value="60 kDa chaperonin"/>
    <property type="match status" value="1"/>
</dbReference>
<evidence type="ECO:0000256" key="1">
    <source>
        <dbReference type="ARBA" id="ARBA00006607"/>
    </source>
</evidence>
<organism evidence="11 12">
    <name type="scientific">Bartonella vinsonii subsp. berkhoffii str. Tweed</name>
    <dbReference type="NCBI Taxonomy" id="1094502"/>
    <lineage>
        <taxon>Bacteria</taxon>
        <taxon>Pseudomonadati</taxon>
        <taxon>Pseudomonadota</taxon>
        <taxon>Alphaproteobacteria</taxon>
        <taxon>Hyphomicrobiales</taxon>
        <taxon>Bartonellaceae</taxon>
        <taxon>Bartonella</taxon>
    </lineage>
</organism>
<dbReference type="InterPro" id="IPR027410">
    <property type="entry name" value="TCP-1-like_intermed_sf"/>
</dbReference>
<evidence type="ECO:0000313" key="11">
    <source>
        <dbReference type="EMBL" id="ENN94564.1"/>
    </source>
</evidence>
<dbReference type="NCBIfam" id="NF009489">
    <property type="entry name" value="PRK12851.1"/>
    <property type="match status" value="1"/>
</dbReference>
<dbReference type="RefSeq" id="WP_010705617.1">
    <property type="nucleotide sequence ID" value="NZ_KB915634.1"/>
</dbReference>
<dbReference type="GO" id="GO:0016853">
    <property type="term" value="F:isomerase activity"/>
    <property type="evidence" value="ECO:0007669"/>
    <property type="project" value="UniProtKB-KW"/>
</dbReference>
<dbReference type="EC" id="5.6.1.7" evidence="7"/>
<keyword evidence="4 7" id="KW-0067">ATP-binding</keyword>
<feature type="binding site" evidence="7">
    <location>
        <begin position="87"/>
        <end position="91"/>
    </location>
    <ligand>
        <name>ATP</name>
        <dbReference type="ChEBI" id="CHEBI:30616"/>
    </ligand>
</feature>
<dbReference type="GO" id="GO:0051082">
    <property type="term" value="F:unfolded protein binding"/>
    <property type="evidence" value="ECO:0007669"/>
    <property type="project" value="UniProtKB-UniRule"/>
</dbReference>
<comment type="caution">
    <text evidence="7">Lacks conserved residue(s) required for the propagation of feature annotation.</text>
</comment>
<evidence type="ECO:0000256" key="8">
    <source>
        <dbReference type="RuleBase" id="RU000418"/>
    </source>
</evidence>
<dbReference type="Proteomes" id="UP000014011">
    <property type="component" value="Unassembled WGS sequence"/>
</dbReference>
<keyword evidence="5 7" id="KW-0143">Chaperone</keyword>
<dbReference type="Gene3D" id="1.10.560.10">
    <property type="entry name" value="GroEL-like equatorial domain"/>
    <property type="match status" value="1"/>
</dbReference>
<dbReference type="GO" id="GO:0005737">
    <property type="term" value="C:cytoplasm"/>
    <property type="evidence" value="ECO:0007669"/>
    <property type="project" value="UniProtKB-SubCell"/>
</dbReference>
<proteinExistence type="inferred from homology"/>
<dbReference type="FunFam" id="1.10.560.10:FF:000001">
    <property type="entry name" value="60 kDa chaperonin"/>
    <property type="match status" value="1"/>
</dbReference>
<keyword evidence="6 7" id="KW-0413">Isomerase</keyword>
<evidence type="ECO:0000256" key="5">
    <source>
        <dbReference type="ARBA" id="ARBA00023186"/>
    </source>
</evidence>
<evidence type="ECO:0000256" key="4">
    <source>
        <dbReference type="ARBA" id="ARBA00022840"/>
    </source>
</evidence>
<evidence type="ECO:0000256" key="2">
    <source>
        <dbReference type="ARBA" id="ARBA00022490"/>
    </source>
</evidence>
<gene>
    <name evidence="7" type="primary">groEL</name>
    <name evidence="7" type="synonym">groL</name>
    <name evidence="11" type="ORF">BVtw_13420</name>
</gene>
<dbReference type="AlphaFoldDB" id="N6UQH2"/>
<comment type="subcellular location">
    <subcellularLocation>
        <location evidence="7">Cytoplasm</location>
    </subcellularLocation>
</comment>
<keyword evidence="2 7" id="KW-0963">Cytoplasm</keyword>
<dbReference type="NCBIfam" id="TIGR02348">
    <property type="entry name" value="GroEL"/>
    <property type="match status" value="1"/>
</dbReference>
<dbReference type="Pfam" id="PF00118">
    <property type="entry name" value="Cpn60_TCP1"/>
    <property type="match status" value="1"/>
</dbReference>
<comment type="function">
    <text evidence="7 9">Together with its co-chaperonin GroES, plays an essential role in assisting protein folding. The GroEL-GroES system forms a nano-cage that allows encapsulation of the non-native substrate proteins and provides a physical environment optimized to promote and accelerate protein folding.</text>
</comment>
<dbReference type="SUPFAM" id="SSF52029">
    <property type="entry name" value="GroEL apical domain-like"/>
    <property type="match status" value="1"/>
</dbReference>
<comment type="similarity">
    <text evidence="1 7 8">Belongs to the chaperonin (HSP60) family.</text>
</comment>
<protein>
    <recommendedName>
        <fullName evidence="7">Chaperonin GroEL</fullName>
        <ecNumber evidence="7">5.6.1.7</ecNumber>
    </recommendedName>
    <alternativeName>
        <fullName evidence="7">60 kDa chaperonin</fullName>
    </alternativeName>
    <alternativeName>
        <fullName evidence="7">Chaperonin-60</fullName>
        <shortName evidence="7">Cpn60</shortName>
    </alternativeName>
</protein>
<reference evidence="11 12" key="1">
    <citation type="journal article" date="2013" name="PLoS Genet.">
        <title>A gene transfer agent and a dynamic repertoire of secretion systems hold the keys to the explosive radiation of the emerging pathogen Bartonella.</title>
        <authorList>
            <person name="Guy L."/>
            <person name="Nystedt B."/>
            <person name="Toft C."/>
            <person name="Zaremba-Niedzwiedzka K."/>
            <person name="Berglund E.C."/>
            <person name="Granberg F."/>
            <person name="Naslund K."/>
            <person name="Eriksson A.S."/>
            <person name="Andersson S.G."/>
        </authorList>
    </citation>
    <scope>NUCLEOTIDE SEQUENCE [LARGE SCALE GENOMIC DNA]</scope>
    <source>
        <strain evidence="11">Tweed</strain>
    </source>
</reference>
<dbReference type="HAMAP" id="MF_00600">
    <property type="entry name" value="CH60"/>
    <property type="match status" value="1"/>
</dbReference>
<dbReference type="Gene3D" id="3.50.7.10">
    <property type="entry name" value="GroEL"/>
    <property type="match status" value="1"/>
</dbReference>